<proteinExistence type="predicted"/>
<sequence length="57" mass="6519">RHITAHSDIFGFGLFRPSQIQLTDSDRGTQEVHQVPCLCLEILPAQEWQKQSVDREG</sequence>
<name>A0AAN6QBP4_9PEZI</name>
<comment type="caution">
    <text evidence="1">The sequence shown here is derived from an EMBL/GenBank/DDBJ whole genome shotgun (WGS) entry which is preliminary data.</text>
</comment>
<dbReference type="Proteomes" id="UP001302812">
    <property type="component" value="Unassembled WGS sequence"/>
</dbReference>
<accession>A0AAN6QBP4</accession>
<evidence type="ECO:0000313" key="1">
    <source>
        <dbReference type="EMBL" id="KAK4107214.1"/>
    </source>
</evidence>
<protein>
    <submittedName>
        <fullName evidence="1">Uncharacterized protein</fullName>
    </submittedName>
</protein>
<reference evidence="1" key="1">
    <citation type="journal article" date="2023" name="Mol. Phylogenet. Evol.">
        <title>Genome-scale phylogeny and comparative genomics of the fungal order Sordariales.</title>
        <authorList>
            <person name="Hensen N."/>
            <person name="Bonometti L."/>
            <person name="Westerberg I."/>
            <person name="Brannstrom I.O."/>
            <person name="Guillou S."/>
            <person name="Cros-Aarteil S."/>
            <person name="Calhoun S."/>
            <person name="Haridas S."/>
            <person name="Kuo A."/>
            <person name="Mondo S."/>
            <person name="Pangilinan J."/>
            <person name="Riley R."/>
            <person name="LaButti K."/>
            <person name="Andreopoulos B."/>
            <person name="Lipzen A."/>
            <person name="Chen C."/>
            <person name="Yan M."/>
            <person name="Daum C."/>
            <person name="Ng V."/>
            <person name="Clum A."/>
            <person name="Steindorff A."/>
            <person name="Ohm R.A."/>
            <person name="Martin F."/>
            <person name="Silar P."/>
            <person name="Natvig D.O."/>
            <person name="Lalanne C."/>
            <person name="Gautier V."/>
            <person name="Ament-Velasquez S.L."/>
            <person name="Kruys A."/>
            <person name="Hutchinson M.I."/>
            <person name="Powell A.J."/>
            <person name="Barry K."/>
            <person name="Miller A.N."/>
            <person name="Grigoriev I.V."/>
            <person name="Debuchy R."/>
            <person name="Gladieux P."/>
            <person name="Hiltunen Thoren M."/>
            <person name="Johannesson H."/>
        </authorList>
    </citation>
    <scope>NUCLEOTIDE SEQUENCE</scope>
    <source>
        <strain evidence="1">CBS 508.74</strain>
    </source>
</reference>
<evidence type="ECO:0000313" key="2">
    <source>
        <dbReference type="Proteomes" id="UP001302812"/>
    </source>
</evidence>
<feature type="non-terminal residue" evidence="1">
    <location>
        <position position="1"/>
    </location>
</feature>
<gene>
    <name evidence="1" type="ORF">N656DRAFT_785589</name>
</gene>
<organism evidence="1 2">
    <name type="scientific">Canariomyces notabilis</name>
    <dbReference type="NCBI Taxonomy" id="2074819"/>
    <lineage>
        <taxon>Eukaryota</taxon>
        <taxon>Fungi</taxon>
        <taxon>Dikarya</taxon>
        <taxon>Ascomycota</taxon>
        <taxon>Pezizomycotina</taxon>
        <taxon>Sordariomycetes</taxon>
        <taxon>Sordariomycetidae</taxon>
        <taxon>Sordariales</taxon>
        <taxon>Chaetomiaceae</taxon>
        <taxon>Canariomyces</taxon>
    </lineage>
</organism>
<keyword evidence="2" id="KW-1185">Reference proteome</keyword>
<dbReference type="EMBL" id="MU853379">
    <property type="protein sequence ID" value="KAK4107214.1"/>
    <property type="molecule type" value="Genomic_DNA"/>
</dbReference>
<reference evidence="1" key="2">
    <citation type="submission" date="2023-05" db="EMBL/GenBank/DDBJ databases">
        <authorList>
            <consortium name="Lawrence Berkeley National Laboratory"/>
            <person name="Steindorff A."/>
            <person name="Hensen N."/>
            <person name="Bonometti L."/>
            <person name="Westerberg I."/>
            <person name="Brannstrom I.O."/>
            <person name="Guillou S."/>
            <person name="Cros-Aarteil S."/>
            <person name="Calhoun S."/>
            <person name="Haridas S."/>
            <person name="Kuo A."/>
            <person name="Mondo S."/>
            <person name="Pangilinan J."/>
            <person name="Riley R."/>
            <person name="Labutti K."/>
            <person name="Andreopoulos B."/>
            <person name="Lipzen A."/>
            <person name="Chen C."/>
            <person name="Yanf M."/>
            <person name="Daum C."/>
            <person name="Ng V."/>
            <person name="Clum A."/>
            <person name="Ohm R."/>
            <person name="Martin F."/>
            <person name="Silar P."/>
            <person name="Natvig D."/>
            <person name="Lalanne C."/>
            <person name="Gautier V."/>
            <person name="Ament-Velasquez S.L."/>
            <person name="Kruys A."/>
            <person name="Hutchinson M.I."/>
            <person name="Powell A.J."/>
            <person name="Barry K."/>
            <person name="Miller A.N."/>
            <person name="Grigoriev I.V."/>
            <person name="Debuchy R."/>
            <person name="Gladieux P."/>
            <person name="Thoren M.H."/>
            <person name="Johannesson H."/>
        </authorList>
    </citation>
    <scope>NUCLEOTIDE SEQUENCE</scope>
    <source>
        <strain evidence="1">CBS 508.74</strain>
    </source>
</reference>
<dbReference type="AlphaFoldDB" id="A0AAN6QBP4"/>
<dbReference type="RefSeq" id="XP_064664784.1">
    <property type="nucleotide sequence ID" value="XM_064816428.1"/>
</dbReference>
<dbReference type="GeneID" id="89940553"/>